<feature type="domain" description="HTH merR-type" evidence="4">
    <location>
        <begin position="5"/>
        <end position="74"/>
    </location>
</feature>
<dbReference type="InterPro" id="IPR047057">
    <property type="entry name" value="MerR_fam"/>
</dbReference>
<dbReference type="EMBL" id="AP027080">
    <property type="protein sequence ID" value="BDU73167.1"/>
    <property type="molecule type" value="Genomic_DNA"/>
</dbReference>
<evidence type="ECO:0000256" key="2">
    <source>
        <dbReference type="ARBA" id="ARBA00023125"/>
    </source>
</evidence>
<dbReference type="InterPro" id="IPR009061">
    <property type="entry name" value="DNA-bd_dom_put_sf"/>
</dbReference>
<keyword evidence="2" id="KW-0238">DNA-binding</keyword>
<accession>A0AA48GKS2</accession>
<dbReference type="GO" id="GO:0003700">
    <property type="term" value="F:DNA-binding transcription factor activity"/>
    <property type="evidence" value="ECO:0007669"/>
    <property type="project" value="InterPro"/>
</dbReference>
<dbReference type="Gene3D" id="1.10.1660.10">
    <property type="match status" value="1"/>
</dbReference>
<dbReference type="SUPFAM" id="SSF46955">
    <property type="entry name" value="Putative DNA-binding domain"/>
    <property type="match status" value="1"/>
</dbReference>
<evidence type="ECO:0000256" key="3">
    <source>
        <dbReference type="ARBA" id="ARBA00023163"/>
    </source>
</evidence>
<keyword evidence="3" id="KW-0804">Transcription</keyword>
<protein>
    <submittedName>
        <fullName evidence="5">Heavy metal-responsive transcriptional regulator</fullName>
    </submittedName>
</protein>
<dbReference type="InterPro" id="IPR015358">
    <property type="entry name" value="Tscrpt_reg_MerR_DNA-bd"/>
</dbReference>
<dbReference type="AlphaFoldDB" id="A0AA48GKS2"/>
<dbReference type="Proteomes" id="UP001238179">
    <property type="component" value="Chromosome"/>
</dbReference>
<keyword evidence="1" id="KW-0805">Transcription regulation</keyword>
<evidence type="ECO:0000256" key="1">
    <source>
        <dbReference type="ARBA" id="ARBA00023015"/>
    </source>
</evidence>
<dbReference type="Pfam" id="PF09278">
    <property type="entry name" value="MerR-DNA-bind"/>
    <property type="match status" value="1"/>
</dbReference>
<dbReference type="SMART" id="SM00422">
    <property type="entry name" value="HTH_MERR"/>
    <property type="match status" value="1"/>
</dbReference>
<dbReference type="InterPro" id="IPR000551">
    <property type="entry name" value="MerR-type_HTH_dom"/>
</dbReference>
<dbReference type="RefSeq" id="WP_316411810.1">
    <property type="nucleotide sequence ID" value="NZ_AP027080.1"/>
</dbReference>
<evidence type="ECO:0000313" key="6">
    <source>
        <dbReference type="Proteomes" id="UP001238179"/>
    </source>
</evidence>
<name>A0AA48GKS2_9BACT</name>
<proteinExistence type="predicted"/>
<dbReference type="PANTHER" id="PTHR30204">
    <property type="entry name" value="REDOX-CYCLING DRUG-SENSING TRANSCRIPTIONAL ACTIVATOR SOXR"/>
    <property type="match status" value="1"/>
</dbReference>
<dbReference type="PRINTS" id="PR00040">
    <property type="entry name" value="HTHMERR"/>
</dbReference>
<organism evidence="5 6">
    <name type="scientific">Mesoterricola silvestris</name>
    <dbReference type="NCBI Taxonomy" id="2927979"/>
    <lineage>
        <taxon>Bacteria</taxon>
        <taxon>Pseudomonadati</taxon>
        <taxon>Acidobacteriota</taxon>
        <taxon>Holophagae</taxon>
        <taxon>Holophagales</taxon>
        <taxon>Holophagaceae</taxon>
        <taxon>Mesoterricola</taxon>
    </lineage>
</organism>
<dbReference type="KEGG" id="msil:METEAL_23410"/>
<dbReference type="PROSITE" id="PS50937">
    <property type="entry name" value="HTH_MERR_2"/>
    <property type="match status" value="1"/>
</dbReference>
<dbReference type="Pfam" id="PF00376">
    <property type="entry name" value="MerR"/>
    <property type="match status" value="1"/>
</dbReference>
<dbReference type="GO" id="GO:0003677">
    <property type="term" value="F:DNA binding"/>
    <property type="evidence" value="ECO:0007669"/>
    <property type="project" value="UniProtKB-KW"/>
</dbReference>
<reference evidence="6" key="1">
    <citation type="journal article" date="2023" name="Int. J. Syst. Evol. Microbiol.">
        <title>Mesoterricola silvestris gen. nov., sp. nov., Mesoterricola sediminis sp. nov., Geothrix oryzae sp. nov., Geothrix edaphica sp. nov., Geothrix rubra sp. nov., and Geothrix limicola sp. nov., six novel members of Acidobacteriota isolated from soils.</title>
        <authorList>
            <person name="Itoh H."/>
            <person name="Sugisawa Y."/>
            <person name="Mise K."/>
            <person name="Xu Z."/>
            <person name="Kuniyasu M."/>
            <person name="Ushijima N."/>
            <person name="Kawano K."/>
            <person name="Kobayashi E."/>
            <person name="Shiratori Y."/>
            <person name="Masuda Y."/>
            <person name="Senoo K."/>
        </authorList>
    </citation>
    <scope>NUCLEOTIDE SEQUENCE [LARGE SCALE GENOMIC DNA]</scope>
    <source>
        <strain evidence="6">W79</strain>
    </source>
</reference>
<gene>
    <name evidence="5" type="primary">zntR</name>
    <name evidence="5" type="ORF">METEAL_23410</name>
</gene>
<dbReference type="PANTHER" id="PTHR30204:SF92">
    <property type="entry name" value="HTH-TYPE TRANSCRIPTIONAL REGULATOR ZNTR"/>
    <property type="match status" value="1"/>
</dbReference>
<evidence type="ECO:0000259" key="4">
    <source>
        <dbReference type="PROSITE" id="PS50937"/>
    </source>
</evidence>
<sequence length="150" mass="16860">MAPGAFKMRDLTEACGVSDQAVRLYERLGLLEPVGRTAKGYRLYDASSVETVRFIKQAQRSGFILEEIKILLRTDIRDEHACDEMKALLDRKLHALTERLVELQGMKDVLHSLRQACEGEPGPLCPAFLKLCVPDCAVPDPKGARPLRRR</sequence>
<keyword evidence="6" id="KW-1185">Reference proteome</keyword>
<evidence type="ECO:0000313" key="5">
    <source>
        <dbReference type="EMBL" id="BDU73167.1"/>
    </source>
</evidence>